<reference evidence="6" key="1">
    <citation type="submission" date="2022-11" db="UniProtKB">
        <authorList>
            <consortium name="WormBaseParasite"/>
        </authorList>
    </citation>
    <scope>IDENTIFICATION</scope>
</reference>
<keyword evidence="5" id="KW-1185">Reference proteome</keyword>
<proteinExistence type="predicted"/>
<dbReference type="OMA" id="MILAAFH"/>
<keyword evidence="2" id="KW-0663">Pyridoxal phosphate</keyword>
<dbReference type="Pfam" id="PF00266">
    <property type="entry name" value="Aminotran_5"/>
    <property type="match status" value="1"/>
</dbReference>
<dbReference type="InterPro" id="IPR015421">
    <property type="entry name" value="PyrdxlP-dep_Trfase_major"/>
</dbReference>
<evidence type="ECO:0000313" key="6">
    <source>
        <dbReference type="WBParaSite" id="nRc.2.0.1.t47676-RA"/>
    </source>
</evidence>
<dbReference type="Gene3D" id="3.90.1150.10">
    <property type="entry name" value="Aspartate Aminotransferase, domain 1"/>
    <property type="match status" value="1"/>
</dbReference>
<dbReference type="WBParaSite" id="nRc.2.0.1.t47676-RA">
    <property type="protein sequence ID" value="nRc.2.0.1.t47676-RA"/>
    <property type="gene ID" value="nRc.2.0.1.g47676"/>
</dbReference>
<dbReference type="GO" id="GO:0005783">
    <property type="term" value="C:endoplasmic reticulum"/>
    <property type="evidence" value="ECO:0007669"/>
    <property type="project" value="TreeGrafter"/>
</dbReference>
<feature type="domain" description="Aminotransferase class V" evidence="4">
    <location>
        <begin position="55"/>
        <end position="215"/>
    </location>
</feature>
<dbReference type="InterPro" id="IPR000192">
    <property type="entry name" value="Aminotrans_V_dom"/>
</dbReference>
<comment type="cofactor">
    <cofactor evidence="1">
        <name>pyridoxal 5'-phosphate</name>
        <dbReference type="ChEBI" id="CHEBI:597326"/>
    </cofactor>
</comment>
<dbReference type="SUPFAM" id="SSF53383">
    <property type="entry name" value="PLP-dependent transferases"/>
    <property type="match status" value="1"/>
</dbReference>
<keyword evidence="3" id="KW-0456">Lyase</keyword>
<evidence type="ECO:0000256" key="3">
    <source>
        <dbReference type="ARBA" id="ARBA00023239"/>
    </source>
</evidence>
<dbReference type="FunFam" id="6.10.140.2150:FF:000001">
    <property type="entry name" value="Sphingosine-1-phosphate lyase 1"/>
    <property type="match status" value="1"/>
</dbReference>
<dbReference type="GO" id="GO:0016020">
    <property type="term" value="C:membrane"/>
    <property type="evidence" value="ECO:0007669"/>
    <property type="project" value="GOC"/>
</dbReference>
<dbReference type="PANTHER" id="PTHR42735:SF6">
    <property type="entry name" value="SPHINGOSINE-1-PHOSPHATE LYASE 1"/>
    <property type="match status" value="1"/>
</dbReference>
<evidence type="ECO:0000256" key="1">
    <source>
        <dbReference type="ARBA" id="ARBA00001933"/>
    </source>
</evidence>
<evidence type="ECO:0000259" key="4">
    <source>
        <dbReference type="Pfam" id="PF00266"/>
    </source>
</evidence>
<organism evidence="5 6">
    <name type="scientific">Romanomermis culicivorax</name>
    <name type="common">Nematode worm</name>
    <dbReference type="NCBI Taxonomy" id="13658"/>
    <lineage>
        <taxon>Eukaryota</taxon>
        <taxon>Metazoa</taxon>
        <taxon>Ecdysozoa</taxon>
        <taxon>Nematoda</taxon>
        <taxon>Enoplea</taxon>
        <taxon>Dorylaimia</taxon>
        <taxon>Mermithida</taxon>
        <taxon>Mermithoidea</taxon>
        <taxon>Mermithidae</taxon>
        <taxon>Romanomermis</taxon>
    </lineage>
</organism>
<dbReference type="GO" id="GO:0030149">
    <property type="term" value="P:sphingolipid catabolic process"/>
    <property type="evidence" value="ECO:0007669"/>
    <property type="project" value="TreeGrafter"/>
</dbReference>
<protein>
    <submittedName>
        <fullName evidence="6">Aminotransferase class V domain-containing protein</fullName>
    </submittedName>
</protein>
<dbReference type="Gene3D" id="6.10.140.2150">
    <property type="match status" value="1"/>
</dbReference>
<accession>A0A915LCX5</accession>
<dbReference type="InterPro" id="IPR015424">
    <property type="entry name" value="PyrdxlP-dep_Trfase"/>
</dbReference>
<dbReference type="InterPro" id="IPR015422">
    <property type="entry name" value="PyrdxlP-dep_Trfase_small"/>
</dbReference>
<dbReference type="InterPro" id="IPR050477">
    <property type="entry name" value="GrpII_AminoAcid_Decarb"/>
</dbReference>
<dbReference type="GO" id="GO:0008117">
    <property type="term" value="F:sphinganine-1-phosphate aldolase activity"/>
    <property type="evidence" value="ECO:0007669"/>
    <property type="project" value="TreeGrafter"/>
</dbReference>
<evidence type="ECO:0000256" key="2">
    <source>
        <dbReference type="ARBA" id="ARBA00022898"/>
    </source>
</evidence>
<dbReference type="Proteomes" id="UP000887565">
    <property type="component" value="Unplaced"/>
</dbReference>
<name>A0A915LCX5_ROMCU</name>
<evidence type="ECO:0000313" key="5">
    <source>
        <dbReference type="Proteomes" id="UP000887565"/>
    </source>
</evidence>
<dbReference type="Gene3D" id="3.40.640.10">
    <property type="entry name" value="Type I PLP-dependent aspartate aminotransferase-like (Major domain)"/>
    <property type="match status" value="1"/>
</dbReference>
<sequence>MASGAVYADDASLSSLNTKESNLMTGVHLFCWSNPLHPDLFPGCRKMEAEIVRMVTTGGTESILLACLAYRNLALEKGIDIPEIVVPVTAHAAFDKAAHLYGMKIVHIPLDRSLKVDIKSMRRAINPKTCMLVGSCPNFPHGIVDPIEDIAKMGRQNNVPVHVDACLGGFLVCFMENCGFDLKPFDFRVPGVTSISADTHKYAFAPKGTSVIMYERSRCGANIAVCWSTLISIGRSGYVEKTRKIIEKTRFIIDRLHKINGIRVLGEPEVSVVAFTSDVFNVYELCDDMSASGWNLNALQYPAAIHLCVTAKHLQPGVAEKFLDDVERISAELMKNPTRTSGGIAAMYGTSQSLPDRSLVVDMASEFLNACYSLPCWIGDK</sequence>
<dbReference type="PANTHER" id="PTHR42735">
    <property type="match status" value="1"/>
</dbReference>
<dbReference type="AlphaFoldDB" id="A0A915LCX5"/>